<dbReference type="KEGG" id="mcha:111009258"/>
<feature type="compositionally biased region" description="Polar residues" evidence="2">
    <location>
        <begin position="1"/>
        <end position="10"/>
    </location>
</feature>
<keyword evidence="1" id="KW-0479">Metal-binding</keyword>
<dbReference type="GO" id="GO:0005634">
    <property type="term" value="C:nucleus"/>
    <property type="evidence" value="ECO:0007669"/>
    <property type="project" value="TreeGrafter"/>
</dbReference>
<organism evidence="4 5">
    <name type="scientific">Momordica charantia</name>
    <name type="common">Bitter gourd</name>
    <name type="synonym">Balsam pear</name>
    <dbReference type="NCBI Taxonomy" id="3673"/>
    <lineage>
        <taxon>Eukaryota</taxon>
        <taxon>Viridiplantae</taxon>
        <taxon>Streptophyta</taxon>
        <taxon>Embryophyta</taxon>
        <taxon>Tracheophyta</taxon>
        <taxon>Spermatophyta</taxon>
        <taxon>Magnoliopsida</taxon>
        <taxon>eudicotyledons</taxon>
        <taxon>Gunneridae</taxon>
        <taxon>Pentapetalae</taxon>
        <taxon>rosids</taxon>
        <taxon>fabids</taxon>
        <taxon>Cucurbitales</taxon>
        <taxon>Cucurbitaceae</taxon>
        <taxon>Momordiceae</taxon>
        <taxon>Momordica</taxon>
    </lineage>
</organism>
<dbReference type="InterPro" id="IPR036236">
    <property type="entry name" value="Znf_C2H2_sf"/>
</dbReference>
<keyword evidence="4" id="KW-1185">Reference proteome</keyword>
<keyword evidence="1" id="KW-0862">Zinc</keyword>
<evidence type="ECO:0000313" key="5">
    <source>
        <dbReference type="RefSeq" id="XP_022137988.1"/>
    </source>
</evidence>
<dbReference type="GO" id="GO:0008270">
    <property type="term" value="F:zinc ion binding"/>
    <property type="evidence" value="ECO:0007669"/>
    <property type="project" value="UniProtKB-KW"/>
</dbReference>
<name>A0A6J1CBU4_MOMCH</name>
<dbReference type="PANTHER" id="PTHR10593:SF190">
    <property type="entry name" value="C2H2-TYPE DOMAIN-CONTAINING PROTEIN"/>
    <property type="match status" value="1"/>
</dbReference>
<evidence type="ECO:0000256" key="2">
    <source>
        <dbReference type="SAM" id="MobiDB-lite"/>
    </source>
</evidence>
<dbReference type="GO" id="GO:0003700">
    <property type="term" value="F:DNA-binding transcription factor activity"/>
    <property type="evidence" value="ECO:0007669"/>
    <property type="project" value="TreeGrafter"/>
</dbReference>
<feature type="non-terminal residue" evidence="5">
    <location>
        <position position="84"/>
    </location>
</feature>
<dbReference type="Proteomes" id="UP000504603">
    <property type="component" value="Unplaced"/>
</dbReference>
<dbReference type="SUPFAM" id="SSF57667">
    <property type="entry name" value="beta-beta-alpha zinc fingers"/>
    <property type="match status" value="1"/>
</dbReference>
<accession>A0A6J1CBU4</accession>
<gene>
    <name evidence="5" type="primary">LOC111009258</name>
</gene>
<protein>
    <submittedName>
        <fullName evidence="5">Protein indeterminate-domain 2-like</fullName>
    </submittedName>
</protein>
<dbReference type="PROSITE" id="PS50157">
    <property type="entry name" value="ZINC_FINGER_C2H2_2"/>
    <property type="match status" value="1"/>
</dbReference>
<reference evidence="5" key="1">
    <citation type="submission" date="2025-08" db="UniProtKB">
        <authorList>
            <consortium name="RefSeq"/>
        </authorList>
    </citation>
    <scope>IDENTIFICATION</scope>
</reference>
<evidence type="ECO:0000256" key="1">
    <source>
        <dbReference type="PROSITE-ProRule" id="PRU00042"/>
    </source>
</evidence>
<proteinExistence type="predicted"/>
<dbReference type="Gene3D" id="3.30.160.60">
    <property type="entry name" value="Classic Zinc Finger"/>
    <property type="match status" value="1"/>
</dbReference>
<sequence length="84" mass="9067">MVDLENSSPVAVSGEAGLSSSGFHIEPVTVVAPPKKKRNLPGMPDPAAEVIALSPESLLATNRFVCEICNKGFQRDQNLQLHRR</sequence>
<dbReference type="AlphaFoldDB" id="A0A6J1CBU4"/>
<feature type="region of interest" description="Disordered" evidence="2">
    <location>
        <begin position="1"/>
        <end position="20"/>
    </location>
</feature>
<dbReference type="PANTHER" id="PTHR10593">
    <property type="entry name" value="SERINE/THREONINE-PROTEIN KINASE RIO"/>
    <property type="match status" value="1"/>
</dbReference>
<evidence type="ECO:0000313" key="4">
    <source>
        <dbReference type="Proteomes" id="UP000504603"/>
    </source>
</evidence>
<dbReference type="InterPro" id="IPR031140">
    <property type="entry name" value="IDD1-16"/>
</dbReference>
<dbReference type="GeneID" id="111009258"/>
<feature type="domain" description="C2H2-type" evidence="3">
    <location>
        <begin position="64"/>
        <end position="84"/>
    </location>
</feature>
<dbReference type="RefSeq" id="XP_022137988.1">
    <property type="nucleotide sequence ID" value="XM_022282296.1"/>
</dbReference>
<dbReference type="InterPro" id="IPR013087">
    <property type="entry name" value="Znf_C2H2_type"/>
</dbReference>
<dbReference type="OrthoDB" id="6354171at2759"/>
<evidence type="ECO:0000259" key="3">
    <source>
        <dbReference type="PROSITE" id="PS50157"/>
    </source>
</evidence>
<keyword evidence="1" id="KW-0863">Zinc-finger</keyword>
<dbReference type="FunFam" id="3.30.160.60:FF:000449">
    <property type="entry name" value="Zinc finger protein MAGPIE"/>
    <property type="match status" value="1"/>
</dbReference>